<dbReference type="PANTHER" id="PTHR12992:SF11">
    <property type="entry name" value="MITOCHONDRIAL COENZYME A DIPHOSPHATASE NUDT8"/>
    <property type="match status" value="1"/>
</dbReference>
<evidence type="ECO:0000256" key="1">
    <source>
        <dbReference type="ARBA" id="ARBA00001936"/>
    </source>
</evidence>
<dbReference type="Pfam" id="PF00293">
    <property type="entry name" value="NUDIX"/>
    <property type="match status" value="1"/>
</dbReference>
<name>A0A975YL90_9PROT</name>
<evidence type="ECO:0000256" key="5">
    <source>
        <dbReference type="ARBA" id="ARBA00022842"/>
    </source>
</evidence>
<dbReference type="GO" id="GO:0046872">
    <property type="term" value="F:metal ion binding"/>
    <property type="evidence" value="ECO:0007669"/>
    <property type="project" value="UniProtKB-KW"/>
</dbReference>
<dbReference type="Proteomes" id="UP000694001">
    <property type="component" value="Chromosome"/>
</dbReference>
<dbReference type="PANTHER" id="PTHR12992">
    <property type="entry name" value="NUDIX HYDROLASE"/>
    <property type="match status" value="1"/>
</dbReference>
<evidence type="ECO:0000256" key="3">
    <source>
        <dbReference type="ARBA" id="ARBA00022723"/>
    </source>
</evidence>
<sequence length="202" mass="21325">MLGAEELAARLAAAVARPPVRVDDRPGPVAAAPSELLTPAAVLVPVVAHPEPTILLTLRGRQLKAHAGQVSFPGGRIEAGDASPTAAALREAEEEIGLARDAVRVIGTLGEHVTGTGYHVTPVVGLVPPPLALRPDPAEVDEVFELPLAVLLEPEAFSWREEVLLGRRRRFCVVRHDRHLIWGATASMLGSLAHALGAPRPV</sequence>
<evidence type="ECO:0000313" key="8">
    <source>
        <dbReference type="EMBL" id="QXM26287.1"/>
    </source>
</evidence>
<evidence type="ECO:0000259" key="7">
    <source>
        <dbReference type="PROSITE" id="PS51462"/>
    </source>
</evidence>
<keyword evidence="5" id="KW-0460">Magnesium</keyword>
<keyword evidence="6" id="KW-0464">Manganese</keyword>
<dbReference type="KEGG" id="elio:KO353_09775"/>
<gene>
    <name evidence="8" type="ORF">KO353_09775</name>
</gene>
<feature type="domain" description="Nudix hydrolase" evidence="7">
    <location>
        <begin position="37"/>
        <end position="168"/>
    </location>
</feature>
<protein>
    <submittedName>
        <fullName evidence="8">CoA pyrophosphatase</fullName>
    </submittedName>
</protein>
<comment type="cofactor">
    <cofactor evidence="2">
        <name>Mg(2+)</name>
        <dbReference type="ChEBI" id="CHEBI:18420"/>
    </cofactor>
</comment>
<dbReference type="GO" id="GO:0010945">
    <property type="term" value="F:coenzyme A diphosphatase activity"/>
    <property type="evidence" value="ECO:0007669"/>
    <property type="project" value="InterPro"/>
</dbReference>
<dbReference type="EMBL" id="CP076448">
    <property type="protein sequence ID" value="QXM26287.1"/>
    <property type="molecule type" value="Genomic_DNA"/>
</dbReference>
<dbReference type="InterPro" id="IPR000086">
    <property type="entry name" value="NUDIX_hydrolase_dom"/>
</dbReference>
<dbReference type="NCBIfam" id="NF007980">
    <property type="entry name" value="PRK10707.1"/>
    <property type="match status" value="1"/>
</dbReference>
<proteinExistence type="predicted"/>
<evidence type="ECO:0000256" key="2">
    <source>
        <dbReference type="ARBA" id="ARBA00001946"/>
    </source>
</evidence>
<reference evidence="8" key="1">
    <citation type="submission" date="2021-06" db="EMBL/GenBank/DDBJ databases">
        <title>Elioraea tepida, sp. nov., a moderately thermophilic aerobic anoxygenic phototrophic bacterium isolated from an alkaline siliceous hot spring mat community in Yellowstone National Park, WY, USA.</title>
        <authorList>
            <person name="Saini M.K."/>
            <person name="Yoshida S."/>
            <person name="Sebastian A."/>
            <person name="Hirose S."/>
            <person name="Hara E."/>
            <person name="Tamaki H."/>
            <person name="Soulier N.T."/>
            <person name="Albert I."/>
            <person name="Hanada S."/>
            <person name="Bryant D.A."/>
            <person name="Tank M."/>
        </authorList>
    </citation>
    <scope>NUCLEOTIDE SEQUENCE</scope>
    <source>
        <strain evidence="8">MS-P2</strain>
    </source>
</reference>
<dbReference type="PROSITE" id="PS51462">
    <property type="entry name" value="NUDIX"/>
    <property type="match status" value="1"/>
</dbReference>
<evidence type="ECO:0000256" key="6">
    <source>
        <dbReference type="ARBA" id="ARBA00023211"/>
    </source>
</evidence>
<organism evidence="8 9">
    <name type="scientific">Elioraea tepida</name>
    <dbReference type="NCBI Taxonomy" id="2843330"/>
    <lineage>
        <taxon>Bacteria</taxon>
        <taxon>Pseudomonadati</taxon>
        <taxon>Pseudomonadota</taxon>
        <taxon>Alphaproteobacteria</taxon>
        <taxon>Acetobacterales</taxon>
        <taxon>Elioraeaceae</taxon>
        <taxon>Elioraea</taxon>
    </lineage>
</organism>
<keyword evidence="3" id="KW-0479">Metal-binding</keyword>
<evidence type="ECO:0000313" key="9">
    <source>
        <dbReference type="Proteomes" id="UP000694001"/>
    </source>
</evidence>
<keyword evidence="9" id="KW-1185">Reference proteome</keyword>
<dbReference type="CDD" id="cd03426">
    <property type="entry name" value="NUDIX_CoAse_Nudt7"/>
    <property type="match status" value="1"/>
</dbReference>
<evidence type="ECO:0000256" key="4">
    <source>
        <dbReference type="ARBA" id="ARBA00022801"/>
    </source>
</evidence>
<keyword evidence="4" id="KW-0378">Hydrolase</keyword>
<comment type="cofactor">
    <cofactor evidence="1">
        <name>Mn(2+)</name>
        <dbReference type="ChEBI" id="CHEBI:29035"/>
    </cofactor>
</comment>
<accession>A0A975YL90</accession>
<dbReference type="InterPro" id="IPR045121">
    <property type="entry name" value="CoAse"/>
</dbReference>
<dbReference type="AlphaFoldDB" id="A0A975YL90"/>